<gene>
    <name evidence="2" type="ORF">MBLL_02659</name>
</gene>
<evidence type="ECO:0008006" key="3">
    <source>
        <dbReference type="Google" id="ProtNLM"/>
    </source>
</evidence>
<reference evidence="2" key="1">
    <citation type="submission" date="2019-12" db="EMBL/GenBank/DDBJ databases">
        <authorList>
            <person name="Cremers G."/>
        </authorList>
    </citation>
    <scope>NUCLEOTIDE SEQUENCE</scope>
    <source>
        <strain evidence="2">Mbul2</strain>
    </source>
</reference>
<dbReference type="EMBL" id="LR743511">
    <property type="protein sequence ID" value="CAA2143118.1"/>
    <property type="molecule type" value="Genomic_DNA"/>
</dbReference>
<evidence type="ECO:0000313" key="2">
    <source>
        <dbReference type="EMBL" id="CAA2143118.1"/>
    </source>
</evidence>
<name>A0A679JRZ1_9HYPH</name>
<keyword evidence="1" id="KW-0472">Membrane</keyword>
<evidence type="ECO:0000256" key="1">
    <source>
        <dbReference type="SAM" id="Phobius"/>
    </source>
</evidence>
<protein>
    <recommendedName>
        <fullName evidence="3">DUF1640 domain-containing protein</fullName>
    </recommendedName>
</protein>
<dbReference type="RefSeq" id="WP_339161649.1">
    <property type="nucleotide sequence ID" value="NZ_LR743511.1"/>
</dbReference>
<keyword evidence="1" id="KW-0812">Transmembrane</keyword>
<sequence>MTAVAFDTLKFARSLREKAKLSSEQAEGLADAFTELFQGDIATKSDIGSGKVDIEAFGLSTRADVESLRLSTQADIKALSLSTQADIEALRLSTRADIEALKLSTRSDLREAEARLEAKIEATKVDIIKWMFGTIGFQTLIILGAVIALARIVR</sequence>
<organism evidence="2">
    <name type="scientific">Methylobacterium bullatum</name>
    <dbReference type="NCBI Taxonomy" id="570505"/>
    <lineage>
        <taxon>Bacteria</taxon>
        <taxon>Pseudomonadati</taxon>
        <taxon>Pseudomonadota</taxon>
        <taxon>Alphaproteobacteria</taxon>
        <taxon>Hyphomicrobiales</taxon>
        <taxon>Methylobacteriaceae</taxon>
        <taxon>Methylobacterium</taxon>
    </lineage>
</organism>
<accession>A0A679JRZ1</accession>
<keyword evidence="1" id="KW-1133">Transmembrane helix</keyword>
<proteinExistence type="predicted"/>
<dbReference type="AlphaFoldDB" id="A0A679JRZ1"/>
<feature type="transmembrane region" description="Helical" evidence="1">
    <location>
        <begin position="130"/>
        <end position="153"/>
    </location>
</feature>